<dbReference type="eggNOG" id="ENOG502QQNR">
    <property type="taxonomic scope" value="Eukaryota"/>
</dbReference>
<dbReference type="InterPro" id="IPR039299">
    <property type="entry name" value="SEOA"/>
</dbReference>
<dbReference type="Gene3D" id="3.40.30.10">
    <property type="entry name" value="Glutaredoxin"/>
    <property type="match status" value="1"/>
</dbReference>
<dbReference type="AlphaFoldDB" id="A0A067H380"/>
<evidence type="ECO:0000259" key="2">
    <source>
        <dbReference type="Pfam" id="PF14577"/>
    </source>
</evidence>
<dbReference type="Pfam" id="PF14577">
    <property type="entry name" value="SEO_C"/>
    <property type="match status" value="1"/>
</dbReference>
<feature type="domain" description="Sieve element occlusion C-terminal" evidence="2">
    <location>
        <begin position="371"/>
        <end position="597"/>
    </location>
</feature>
<dbReference type="STRING" id="2711.A0A067H380"/>
<evidence type="ECO:0000313" key="3">
    <source>
        <dbReference type="EMBL" id="KDO82147.1"/>
    </source>
</evidence>
<dbReference type="SMR" id="A0A067H380"/>
<protein>
    <recommendedName>
        <fullName evidence="5">Sieve element occlusion N-terminal domain-containing protein</fullName>
    </recommendedName>
</protein>
<evidence type="ECO:0000259" key="1">
    <source>
        <dbReference type="Pfam" id="PF14576"/>
    </source>
</evidence>
<dbReference type="Proteomes" id="UP000027120">
    <property type="component" value="Unassembled WGS sequence"/>
</dbReference>
<dbReference type="PANTHER" id="PTHR33232">
    <property type="entry name" value="PROTEIN SIEVE ELEMENT OCCLUSION B-LIKE"/>
    <property type="match status" value="1"/>
</dbReference>
<dbReference type="InterPro" id="IPR027942">
    <property type="entry name" value="SEO_N"/>
</dbReference>
<feature type="domain" description="Sieve element occlusion N-terminal" evidence="1">
    <location>
        <begin position="18"/>
        <end position="237"/>
    </location>
</feature>
<name>A0A067H380_CITSI</name>
<gene>
    <name evidence="3" type="ORF">CISIN_1g039432mg</name>
</gene>
<evidence type="ECO:0000313" key="4">
    <source>
        <dbReference type="Proteomes" id="UP000027120"/>
    </source>
</evidence>
<accession>A0A067H380</accession>
<sequence length="598" mass="68274">MNSLPAQHLRPHSISSMQDDVLIKELFLSHDPDGRRLDSEQVLRAMENIMCYATASEVPVSDEYGDAFAMNNASNIEVVGSQEPLGHTICKIAREGIYTRTMIVFDLVGNYRWDAKVVLVLAAFATSYGEFWLIMQLYPRNLLAVSVAMLKQLPCNVSMLKPRFKALSLLVKAMVEVTKCIIEFEGLPIAHLMMDKEMISTTKSHIFIAAYWVIRSSLNCSSHINDLIAMKSEQLGVSELKDKVVILLVSKPELLPLEKLFLLVHQTYDHPHNKNLEESYKIVWVPISSSETWTDVEERNFELFSCSLPWYSVRQPQLLNSAVVNLIKQEWNFKEEPIMVVLDSQGMVTNSNALDMVLIWGARGYPFSVTREIELWQEEDWTLPLMIDEIHPLLNKWVQEGRNICLYGSENKDWIIEFNAKMMEIRRLGLQVDMVFVGVKNPSEQVRNVLATINQEMHTTLLSFTEIQFFWYRLESIRKSKLRLGKVADTDHTLREVSALLNTEDSDNGWAVFGKGWPPDIVRLQGMQLMECLNLFPDWGGNVARRGLVGAIRNALGLAVSSEPCSHPNVLHYAEGSREGIVVCEKCKRLLKMFVVYE</sequence>
<dbReference type="PANTHER" id="PTHR33232:SF11">
    <property type="entry name" value="PROTEIN SIEVE ELEMENT OCCLUSION C"/>
    <property type="match status" value="1"/>
</dbReference>
<keyword evidence="4" id="KW-1185">Reference proteome</keyword>
<dbReference type="Pfam" id="PF14576">
    <property type="entry name" value="SEO_N"/>
    <property type="match status" value="1"/>
</dbReference>
<dbReference type="InterPro" id="IPR027944">
    <property type="entry name" value="SEO_C"/>
</dbReference>
<organism evidence="3 4">
    <name type="scientific">Citrus sinensis</name>
    <name type="common">Sweet orange</name>
    <name type="synonym">Citrus aurantium var. sinensis</name>
    <dbReference type="NCBI Taxonomy" id="2711"/>
    <lineage>
        <taxon>Eukaryota</taxon>
        <taxon>Viridiplantae</taxon>
        <taxon>Streptophyta</taxon>
        <taxon>Embryophyta</taxon>
        <taxon>Tracheophyta</taxon>
        <taxon>Spermatophyta</taxon>
        <taxon>Magnoliopsida</taxon>
        <taxon>eudicotyledons</taxon>
        <taxon>Gunneridae</taxon>
        <taxon>Pentapetalae</taxon>
        <taxon>rosids</taxon>
        <taxon>malvids</taxon>
        <taxon>Sapindales</taxon>
        <taxon>Rutaceae</taxon>
        <taxon>Aurantioideae</taxon>
        <taxon>Citrus</taxon>
    </lineage>
</organism>
<dbReference type="GO" id="GO:0010088">
    <property type="term" value="P:phloem development"/>
    <property type="evidence" value="ECO:0007669"/>
    <property type="project" value="InterPro"/>
</dbReference>
<proteinExistence type="predicted"/>
<reference evidence="3 4" key="1">
    <citation type="submission" date="2014-04" db="EMBL/GenBank/DDBJ databases">
        <authorList>
            <consortium name="International Citrus Genome Consortium"/>
            <person name="Gmitter F."/>
            <person name="Chen C."/>
            <person name="Farmerie W."/>
            <person name="Harkins T."/>
            <person name="Desany B."/>
            <person name="Mohiuddin M."/>
            <person name="Kodira C."/>
            <person name="Borodovsky M."/>
            <person name="Lomsadze A."/>
            <person name="Burns P."/>
            <person name="Jenkins J."/>
            <person name="Prochnik S."/>
            <person name="Shu S."/>
            <person name="Chapman J."/>
            <person name="Pitluck S."/>
            <person name="Schmutz J."/>
            <person name="Rokhsar D."/>
        </authorList>
    </citation>
    <scope>NUCLEOTIDE SEQUENCE</scope>
</reference>
<dbReference type="EMBL" id="KK784875">
    <property type="protein sequence ID" value="KDO82147.1"/>
    <property type="molecule type" value="Genomic_DNA"/>
</dbReference>
<evidence type="ECO:0008006" key="5">
    <source>
        <dbReference type="Google" id="ProtNLM"/>
    </source>
</evidence>